<dbReference type="PROSITE" id="PS50118">
    <property type="entry name" value="HMG_BOX_2"/>
    <property type="match status" value="1"/>
</dbReference>
<evidence type="ECO:0000313" key="10">
    <source>
        <dbReference type="Proteomes" id="UP000009022"/>
    </source>
</evidence>
<dbReference type="CDD" id="cd22031">
    <property type="entry name" value="HMG-box_SoxE"/>
    <property type="match status" value="1"/>
</dbReference>
<keyword evidence="4" id="KW-0804">Transcription</keyword>
<organism evidence="9 10">
    <name type="scientific">Trichoplax adhaerens</name>
    <name type="common">Trichoplax reptans</name>
    <dbReference type="NCBI Taxonomy" id="10228"/>
    <lineage>
        <taxon>Eukaryota</taxon>
        <taxon>Metazoa</taxon>
        <taxon>Placozoa</taxon>
        <taxon>Uniplacotomia</taxon>
        <taxon>Trichoplacea</taxon>
        <taxon>Trichoplacidae</taxon>
        <taxon>Trichoplax</taxon>
    </lineage>
</organism>
<keyword evidence="5 6" id="KW-0539">Nucleus</keyword>
<dbReference type="GeneID" id="6750975"/>
<dbReference type="OrthoDB" id="6247875at2759"/>
<dbReference type="RefSeq" id="XP_002109760.1">
    <property type="nucleotide sequence ID" value="XM_002109724.1"/>
</dbReference>
<evidence type="ECO:0000256" key="6">
    <source>
        <dbReference type="PROSITE-ProRule" id="PRU00267"/>
    </source>
</evidence>
<sequence length="162" mass="18808">MSNTKVHNVNIKPCLDINPVNNENISKKVKSAVSYVLQDYDWSSVPMSIKLHTSQRSRQHIKRPMNAFMVWAQAARQKISEQYPNLHNAELSKTLGKLWKLLGDEQKQPFIEEAERLRIKHKMDHPDYKYQPRRKNKQKRAGSVSSGDDEPQEIPASEIFKA</sequence>
<dbReference type="Proteomes" id="UP000009022">
    <property type="component" value="Unassembled WGS sequence"/>
</dbReference>
<keyword evidence="10" id="KW-1185">Reference proteome</keyword>
<evidence type="ECO:0000256" key="7">
    <source>
        <dbReference type="SAM" id="MobiDB-lite"/>
    </source>
</evidence>
<dbReference type="PhylomeDB" id="B3RMX4"/>
<protein>
    <recommendedName>
        <fullName evidence="8">HMG box domain-containing protein</fullName>
    </recommendedName>
</protein>
<evidence type="ECO:0000256" key="5">
    <source>
        <dbReference type="ARBA" id="ARBA00023242"/>
    </source>
</evidence>
<evidence type="ECO:0000256" key="4">
    <source>
        <dbReference type="ARBA" id="ARBA00023163"/>
    </source>
</evidence>
<feature type="domain" description="HMG box" evidence="8">
    <location>
        <begin position="61"/>
        <end position="129"/>
    </location>
</feature>
<dbReference type="HOGENOM" id="CLU_082854_5_1_1"/>
<dbReference type="EMBL" id="DS985242">
    <property type="protein sequence ID" value="EDV27926.1"/>
    <property type="molecule type" value="Genomic_DNA"/>
</dbReference>
<gene>
    <name evidence="9" type="ORF">TRIADDRAFT_21755</name>
</gene>
<dbReference type="STRING" id="10228.B3RMX4"/>
<dbReference type="Gene3D" id="1.10.30.10">
    <property type="entry name" value="High mobility group box domain"/>
    <property type="match status" value="1"/>
</dbReference>
<comment type="subcellular location">
    <subcellularLocation>
        <location evidence="1">Nucleus</location>
    </subcellularLocation>
</comment>
<evidence type="ECO:0000259" key="8">
    <source>
        <dbReference type="PROSITE" id="PS50118"/>
    </source>
</evidence>
<dbReference type="CTD" id="6750975"/>
<reference evidence="9 10" key="1">
    <citation type="journal article" date="2008" name="Nature">
        <title>The Trichoplax genome and the nature of placozoans.</title>
        <authorList>
            <person name="Srivastava M."/>
            <person name="Begovic E."/>
            <person name="Chapman J."/>
            <person name="Putnam N.H."/>
            <person name="Hellsten U."/>
            <person name="Kawashima T."/>
            <person name="Kuo A."/>
            <person name="Mitros T."/>
            <person name="Salamov A."/>
            <person name="Carpenter M.L."/>
            <person name="Signorovitch A.Y."/>
            <person name="Moreno M.A."/>
            <person name="Kamm K."/>
            <person name="Grimwood J."/>
            <person name="Schmutz J."/>
            <person name="Shapiro H."/>
            <person name="Grigoriev I.V."/>
            <person name="Buss L.W."/>
            <person name="Schierwater B."/>
            <person name="Dellaporta S.L."/>
            <person name="Rokhsar D.S."/>
        </authorList>
    </citation>
    <scope>NUCLEOTIDE SEQUENCE [LARGE SCALE GENOMIC DNA]</scope>
    <source>
        <strain evidence="9 10">Grell-BS-1999</strain>
    </source>
</reference>
<keyword evidence="2" id="KW-0805">Transcription regulation</keyword>
<dbReference type="Pfam" id="PF00505">
    <property type="entry name" value="HMG_box"/>
    <property type="match status" value="1"/>
</dbReference>
<dbReference type="OMA" id="SAARPCH"/>
<evidence type="ECO:0000256" key="3">
    <source>
        <dbReference type="ARBA" id="ARBA00023125"/>
    </source>
</evidence>
<keyword evidence="3 6" id="KW-0238">DNA-binding</keyword>
<proteinExistence type="predicted"/>
<dbReference type="KEGG" id="tad:TRIADDRAFT_21755"/>
<dbReference type="InterPro" id="IPR009071">
    <property type="entry name" value="HMG_box_dom"/>
</dbReference>
<feature type="DNA-binding region" description="HMG box" evidence="6">
    <location>
        <begin position="61"/>
        <end position="129"/>
    </location>
</feature>
<evidence type="ECO:0000313" key="9">
    <source>
        <dbReference type="EMBL" id="EDV27926.1"/>
    </source>
</evidence>
<feature type="non-terminal residue" evidence="9">
    <location>
        <position position="162"/>
    </location>
</feature>
<dbReference type="InterPro" id="IPR050917">
    <property type="entry name" value="SOX_TF"/>
</dbReference>
<name>B3RMX4_TRIAD</name>
<dbReference type="InParanoid" id="B3RMX4"/>
<dbReference type="AlphaFoldDB" id="B3RMX4"/>
<feature type="region of interest" description="Disordered" evidence="7">
    <location>
        <begin position="121"/>
        <end position="162"/>
    </location>
</feature>
<dbReference type="SMART" id="SM00398">
    <property type="entry name" value="HMG"/>
    <property type="match status" value="1"/>
</dbReference>
<dbReference type="SUPFAM" id="SSF47095">
    <property type="entry name" value="HMG-box"/>
    <property type="match status" value="1"/>
</dbReference>
<evidence type="ECO:0000256" key="1">
    <source>
        <dbReference type="ARBA" id="ARBA00004123"/>
    </source>
</evidence>
<dbReference type="eggNOG" id="KOG0527">
    <property type="taxonomic scope" value="Eukaryota"/>
</dbReference>
<feature type="compositionally biased region" description="Basic residues" evidence="7">
    <location>
        <begin position="131"/>
        <end position="140"/>
    </location>
</feature>
<dbReference type="GO" id="GO:0003677">
    <property type="term" value="F:DNA binding"/>
    <property type="evidence" value="ECO:0007669"/>
    <property type="project" value="UniProtKB-UniRule"/>
</dbReference>
<dbReference type="GO" id="GO:0005634">
    <property type="term" value="C:nucleus"/>
    <property type="evidence" value="ECO:0007669"/>
    <property type="project" value="UniProtKB-SubCell"/>
</dbReference>
<dbReference type="FunFam" id="1.10.30.10:FF:000004">
    <property type="entry name" value="Transcription factor SOX-10"/>
    <property type="match status" value="1"/>
</dbReference>
<dbReference type="PANTHER" id="PTHR45803">
    <property type="entry name" value="SOX100B"/>
    <property type="match status" value="1"/>
</dbReference>
<accession>B3RMX4</accession>
<evidence type="ECO:0000256" key="2">
    <source>
        <dbReference type="ARBA" id="ARBA00023015"/>
    </source>
</evidence>
<dbReference type="InterPro" id="IPR036910">
    <property type="entry name" value="HMG_box_dom_sf"/>
</dbReference>
<dbReference type="PANTHER" id="PTHR45803:SF5">
    <property type="entry name" value="SOX100B"/>
    <property type="match status" value="1"/>
</dbReference>